<protein>
    <submittedName>
        <fullName evidence="2">Twin-arginine translocation signal domain-containing protein</fullName>
    </submittedName>
</protein>
<organism evidence="2 3">
    <name type="scientific">Pseudomonas neustonica</name>
    <dbReference type="NCBI Taxonomy" id="2487346"/>
    <lineage>
        <taxon>Bacteria</taxon>
        <taxon>Pseudomonadati</taxon>
        <taxon>Pseudomonadota</taxon>
        <taxon>Gammaproteobacteria</taxon>
        <taxon>Pseudomonadales</taxon>
        <taxon>Pseudomonadaceae</taxon>
        <taxon>Pseudomonas</taxon>
    </lineage>
</organism>
<gene>
    <name evidence="2" type="ORF">EF096_15970</name>
</gene>
<comment type="caution">
    <text evidence="2">The sequence shown here is derived from an EMBL/GenBank/DDBJ whole genome shotgun (WGS) entry which is preliminary data.</text>
</comment>
<evidence type="ECO:0000313" key="2">
    <source>
        <dbReference type="EMBL" id="ROZ82153.1"/>
    </source>
</evidence>
<dbReference type="PROSITE" id="PS51318">
    <property type="entry name" value="TAT"/>
    <property type="match status" value="1"/>
</dbReference>
<dbReference type="EMBL" id="RKKU01000024">
    <property type="protein sequence ID" value="ROZ82153.1"/>
    <property type="molecule type" value="Genomic_DNA"/>
</dbReference>
<dbReference type="InterPro" id="IPR006311">
    <property type="entry name" value="TAT_signal"/>
</dbReference>
<reference evidence="2 3" key="1">
    <citation type="submission" date="2018-11" db="EMBL/GenBank/DDBJ databases">
        <authorList>
            <person name="Jang G.I."/>
            <person name="Hwang C.Y."/>
        </authorList>
    </citation>
    <scope>NUCLEOTIDE SEQUENCE [LARGE SCALE GENOMIC DNA]</scope>
    <source>
        <strain evidence="2 3">SSM26</strain>
    </source>
</reference>
<dbReference type="RefSeq" id="WP_123890784.1">
    <property type="nucleotide sequence ID" value="NZ_RKKU01000024.1"/>
</dbReference>
<dbReference type="Proteomes" id="UP000275199">
    <property type="component" value="Unassembled WGS sequence"/>
</dbReference>
<dbReference type="NCBIfam" id="TIGR01409">
    <property type="entry name" value="TAT_signal_seq"/>
    <property type="match status" value="1"/>
</dbReference>
<keyword evidence="1" id="KW-0732">Signal</keyword>
<evidence type="ECO:0000313" key="3">
    <source>
        <dbReference type="Proteomes" id="UP000275199"/>
    </source>
</evidence>
<dbReference type="Pfam" id="PF13618">
    <property type="entry name" value="Gluconate_2-dh3"/>
    <property type="match status" value="1"/>
</dbReference>
<sequence length="198" mass="20952">MSQMSDQTKDAIDQINGLSRRSFLKAASCLAVAVTVGSGLLGATNAFASLPAGIKVMSIGEYQVMYRLMEVVLVTEGTDLVPTSDIAVMQTLDAALLATMAPNILQGLKGGIAFFNDGPKAKYGKPFVELSNAQAAEFCDTWADSDEVSHRALTVGLKKLVGLAYWANPPTWVPLGYGGPVTDKWNLESLGNAPLPKS</sequence>
<accession>A0ABX9XF52</accession>
<keyword evidence="3" id="KW-1185">Reference proteome</keyword>
<proteinExistence type="predicted"/>
<name>A0ABX9XF52_9PSED</name>
<evidence type="ECO:0000256" key="1">
    <source>
        <dbReference type="ARBA" id="ARBA00022729"/>
    </source>
</evidence>
<dbReference type="InterPro" id="IPR019546">
    <property type="entry name" value="TAT_signal_bac_arc"/>
</dbReference>
<dbReference type="InterPro" id="IPR027056">
    <property type="entry name" value="Gluconate_2DH_su3"/>
</dbReference>